<dbReference type="Proteomes" id="UP001565368">
    <property type="component" value="Unassembled WGS sequence"/>
</dbReference>
<gene>
    <name evidence="1" type="ORF">Q8F55_008677</name>
</gene>
<sequence>MPSPIYVLHNRWLPNIYLSFDALTTDMGSTPSRNTVHCHCVHVCSCNMSYDQYGYTHSTSPHLGAALTNAMYSESKSVQHAAIKDATYFATDGSTVSLVGARILDRFKEWGAVEEYRKIITAALTERLKLGWPYNYKAVDVLAVMPDAALIPFIDKLEKLSGLPADTRGSGDLKKIVKPILERAKKAKDAKVEEEAKKKLLAIEAAMGGYMNMYHQGLMASPYSSRYLEGFGDSCSPCGSCAGCIQPPSWPYNQMPASPSMYAVGWAGKPPDGWVSCVNPHRVSMLLYYPPADEDE</sequence>
<organism evidence="1 2">
    <name type="scientific">Vanrija albida</name>
    <dbReference type="NCBI Taxonomy" id="181172"/>
    <lineage>
        <taxon>Eukaryota</taxon>
        <taxon>Fungi</taxon>
        <taxon>Dikarya</taxon>
        <taxon>Basidiomycota</taxon>
        <taxon>Agaricomycotina</taxon>
        <taxon>Tremellomycetes</taxon>
        <taxon>Trichosporonales</taxon>
        <taxon>Trichosporonaceae</taxon>
        <taxon>Vanrija</taxon>
    </lineage>
</organism>
<dbReference type="RefSeq" id="XP_069204998.1">
    <property type="nucleotide sequence ID" value="XM_069357061.1"/>
</dbReference>
<dbReference type="EMBL" id="JBBXJM010000007">
    <property type="protein sequence ID" value="KAL1405054.1"/>
    <property type="molecule type" value="Genomic_DNA"/>
</dbReference>
<dbReference type="GeneID" id="95989720"/>
<protein>
    <submittedName>
        <fullName evidence="1">Uncharacterized protein</fullName>
    </submittedName>
</protein>
<keyword evidence="2" id="KW-1185">Reference proteome</keyword>
<accession>A0ABR3PRH0</accession>
<comment type="caution">
    <text evidence="1">The sequence shown here is derived from an EMBL/GenBank/DDBJ whole genome shotgun (WGS) entry which is preliminary data.</text>
</comment>
<proteinExistence type="predicted"/>
<evidence type="ECO:0000313" key="1">
    <source>
        <dbReference type="EMBL" id="KAL1405054.1"/>
    </source>
</evidence>
<reference evidence="1 2" key="1">
    <citation type="submission" date="2023-08" db="EMBL/GenBank/DDBJ databases">
        <title>Annotated Genome Sequence of Vanrija albida AlHP1.</title>
        <authorList>
            <person name="Herzog R."/>
        </authorList>
    </citation>
    <scope>NUCLEOTIDE SEQUENCE [LARGE SCALE GENOMIC DNA]</scope>
    <source>
        <strain evidence="1 2">AlHP1</strain>
    </source>
</reference>
<evidence type="ECO:0000313" key="2">
    <source>
        <dbReference type="Proteomes" id="UP001565368"/>
    </source>
</evidence>
<name>A0ABR3PRH0_9TREE</name>